<dbReference type="AlphaFoldDB" id="A0A3N5Y081"/>
<keyword evidence="6 8" id="KW-0472">Membrane</keyword>
<keyword evidence="7 8" id="KW-0998">Cell outer membrane</keyword>
<feature type="domain" description="TonB-dependent receptor-like beta-barrel" evidence="10">
    <location>
        <begin position="313"/>
        <end position="774"/>
    </location>
</feature>
<evidence type="ECO:0000256" key="9">
    <source>
        <dbReference type="RuleBase" id="RU003357"/>
    </source>
</evidence>
<keyword evidence="2 8" id="KW-0813">Transport</keyword>
<keyword evidence="12" id="KW-0675">Receptor</keyword>
<comment type="similarity">
    <text evidence="8 9">Belongs to the TonB-dependent receptor family.</text>
</comment>
<gene>
    <name evidence="12" type="ORF">DRW07_05640</name>
</gene>
<evidence type="ECO:0000313" key="12">
    <source>
        <dbReference type="EMBL" id="RPJ67027.1"/>
    </source>
</evidence>
<dbReference type="Pfam" id="PF07715">
    <property type="entry name" value="Plug"/>
    <property type="match status" value="1"/>
</dbReference>
<dbReference type="EMBL" id="RPOK01000002">
    <property type="protein sequence ID" value="RPJ67027.1"/>
    <property type="molecule type" value="Genomic_DNA"/>
</dbReference>
<keyword evidence="4 8" id="KW-0812">Transmembrane</keyword>
<accession>A0A3N5Y081</accession>
<reference evidence="12 13" key="1">
    <citation type="submission" date="2018-11" db="EMBL/GenBank/DDBJ databases">
        <authorList>
            <person name="Ye M.-Q."/>
            <person name="Du Z.-J."/>
        </authorList>
    </citation>
    <scope>NUCLEOTIDE SEQUENCE [LARGE SCALE GENOMIC DNA]</scope>
    <source>
        <strain evidence="12 13">U0105</strain>
    </source>
</reference>
<keyword evidence="3 8" id="KW-1134">Transmembrane beta strand</keyword>
<dbReference type="GO" id="GO:0009279">
    <property type="term" value="C:cell outer membrane"/>
    <property type="evidence" value="ECO:0007669"/>
    <property type="project" value="UniProtKB-SubCell"/>
</dbReference>
<organism evidence="12 13">
    <name type="scientific">Alteromonas sediminis</name>
    <dbReference type="NCBI Taxonomy" id="2259342"/>
    <lineage>
        <taxon>Bacteria</taxon>
        <taxon>Pseudomonadati</taxon>
        <taxon>Pseudomonadota</taxon>
        <taxon>Gammaproteobacteria</taxon>
        <taxon>Alteromonadales</taxon>
        <taxon>Alteromonadaceae</taxon>
        <taxon>Alteromonas/Salinimonas group</taxon>
        <taxon>Alteromonas</taxon>
    </lineage>
</organism>
<evidence type="ECO:0000259" key="10">
    <source>
        <dbReference type="Pfam" id="PF00593"/>
    </source>
</evidence>
<dbReference type="PROSITE" id="PS52016">
    <property type="entry name" value="TONB_DEPENDENT_REC_3"/>
    <property type="match status" value="1"/>
</dbReference>
<sequence>MLMSFHVRSEEAQVAPSEGLNELLDMSLQELLEVIVTVGTRGAGRTTLDTLAPVDLISTEELRVTGQAELGKALQEIAPSFNFNNTTISDGSDIIRPATLRGLGPDQTLVLINGKRRHQQALVHVQETVGKGSAGYDINAIPLSSIDRIEILRDGAAAQYGSDAIAGVINIILKKQTEKTLVQAERGQTYAGDGANATISLNSGIGNEHLWLNMTLEQRDRGEVNRAGVADLTSTQGVFIGNWLTPDGNPVQRLRIGEAQSDNRYLWVNSGGQLTPRLSFYILGGISDREGKSYGFFRGPDSERTIPALYPEGFLPELLTRVEDESITAGLQGDINGNWVFDTSLSWGQSEFNFFSNNSANVSWYYEPNGQGSIIAQTPTSANDGALKYLQGAANVDLSGDLVVQWLPEPLFVAVGVELRKDAYRITRGDPWSYLYGRSDNPRLNITNIDNGGSAPPGIQGFPGFTPETEVDESRHSKAVYADLETSLSDSTMMAAAVRWEDYEFAGDNVTGKLSFRQEFATDFALRATLSTGFRAPGVQQIYYAQVQTTLVDGDLRETGTFNNTSDVAAHFGIPALQEETSRQASIGFVMQHIDDFFLTVDIYQIDIDDRIVLSDPIVGFSDEVERILDANQLGAAQFFTNAIDTRTRGLDVVGTYRSELGGGTLKLQAAVGLVETQVRALNSSSAIVPSSRLFNAAQIERIEKGQPRERATLSASLVKDNWKSSVVMHYFGDVSGSAFTGISQTWSGRWLTDISFDYVVSDKVTISMGANNLFNITPSHWGEAGKPLSEAGFTFGWETLPFGISGGYYYLRLKSSF</sequence>
<evidence type="ECO:0000256" key="5">
    <source>
        <dbReference type="ARBA" id="ARBA00023077"/>
    </source>
</evidence>
<protein>
    <submittedName>
        <fullName evidence="12">TonB-dependent receptor</fullName>
    </submittedName>
</protein>
<comment type="caution">
    <text evidence="12">The sequence shown here is derived from an EMBL/GenBank/DDBJ whole genome shotgun (WGS) entry which is preliminary data.</text>
</comment>
<proteinExistence type="inferred from homology"/>
<evidence type="ECO:0000256" key="1">
    <source>
        <dbReference type="ARBA" id="ARBA00004571"/>
    </source>
</evidence>
<evidence type="ECO:0000256" key="6">
    <source>
        <dbReference type="ARBA" id="ARBA00023136"/>
    </source>
</evidence>
<evidence type="ECO:0000256" key="8">
    <source>
        <dbReference type="PROSITE-ProRule" id="PRU01360"/>
    </source>
</evidence>
<dbReference type="InterPro" id="IPR000531">
    <property type="entry name" value="Beta-barrel_TonB"/>
</dbReference>
<dbReference type="OrthoDB" id="9805434at2"/>
<dbReference type="Gene3D" id="2.40.170.20">
    <property type="entry name" value="TonB-dependent receptor, beta-barrel domain"/>
    <property type="match status" value="1"/>
</dbReference>
<name>A0A3N5Y081_9ALTE</name>
<dbReference type="SUPFAM" id="SSF56935">
    <property type="entry name" value="Porins"/>
    <property type="match status" value="1"/>
</dbReference>
<feature type="domain" description="TonB-dependent receptor plug" evidence="11">
    <location>
        <begin position="48"/>
        <end position="168"/>
    </location>
</feature>
<dbReference type="InterPro" id="IPR012910">
    <property type="entry name" value="Plug_dom"/>
</dbReference>
<evidence type="ECO:0000256" key="4">
    <source>
        <dbReference type="ARBA" id="ARBA00022692"/>
    </source>
</evidence>
<dbReference type="InterPro" id="IPR037066">
    <property type="entry name" value="Plug_dom_sf"/>
</dbReference>
<dbReference type="PANTHER" id="PTHR47234:SF3">
    <property type="entry name" value="SECRETIN_TONB SHORT N-TERMINAL DOMAIN-CONTAINING PROTEIN"/>
    <property type="match status" value="1"/>
</dbReference>
<keyword evidence="13" id="KW-1185">Reference proteome</keyword>
<evidence type="ECO:0000256" key="3">
    <source>
        <dbReference type="ARBA" id="ARBA00022452"/>
    </source>
</evidence>
<dbReference type="InterPro" id="IPR036942">
    <property type="entry name" value="Beta-barrel_TonB_sf"/>
</dbReference>
<dbReference type="Pfam" id="PF00593">
    <property type="entry name" value="TonB_dep_Rec_b-barrel"/>
    <property type="match status" value="1"/>
</dbReference>
<evidence type="ECO:0000313" key="13">
    <source>
        <dbReference type="Proteomes" id="UP000275281"/>
    </source>
</evidence>
<keyword evidence="5 9" id="KW-0798">TonB box</keyword>
<evidence type="ECO:0000256" key="7">
    <source>
        <dbReference type="ARBA" id="ARBA00023237"/>
    </source>
</evidence>
<dbReference type="InterPro" id="IPR039426">
    <property type="entry name" value="TonB-dep_rcpt-like"/>
</dbReference>
<dbReference type="Proteomes" id="UP000275281">
    <property type="component" value="Unassembled WGS sequence"/>
</dbReference>
<dbReference type="Gene3D" id="2.170.130.10">
    <property type="entry name" value="TonB-dependent receptor, plug domain"/>
    <property type="match status" value="1"/>
</dbReference>
<evidence type="ECO:0000256" key="2">
    <source>
        <dbReference type="ARBA" id="ARBA00022448"/>
    </source>
</evidence>
<comment type="subcellular location">
    <subcellularLocation>
        <location evidence="1 8">Cell outer membrane</location>
        <topology evidence="1 8">Multi-pass membrane protein</topology>
    </subcellularLocation>
</comment>
<dbReference type="PANTHER" id="PTHR47234">
    <property type="match status" value="1"/>
</dbReference>
<evidence type="ECO:0000259" key="11">
    <source>
        <dbReference type="Pfam" id="PF07715"/>
    </source>
</evidence>